<dbReference type="InterPro" id="IPR018976">
    <property type="entry name" value="Imelysin-like"/>
</dbReference>
<feature type="signal peptide" evidence="3">
    <location>
        <begin position="1"/>
        <end position="23"/>
    </location>
</feature>
<dbReference type="Proteomes" id="UP000007472">
    <property type="component" value="Chromosome"/>
</dbReference>
<dbReference type="Gene3D" id="1.20.1420.20">
    <property type="entry name" value="M75 peptidase, HXXE motif"/>
    <property type="match status" value="1"/>
</dbReference>
<feature type="domain" description="Imelysin-like" evidence="4">
    <location>
        <begin position="44"/>
        <end position="300"/>
    </location>
</feature>
<evidence type="ECO:0000313" key="5">
    <source>
        <dbReference type="EMBL" id="ADU91410.1"/>
    </source>
</evidence>
<proteinExistence type="predicted"/>
<organism evidence="5 6">
    <name type="scientific">Taylorella equigenitalis (strain MCE9)</name>
    <dbReference type="NCBI Taxonomy" id="937774"/>
    <lineage>
        <taxon>Bacteria</taxon>
        <taxon>Pseudomonadati</taxon>
        <taxon>Pseudomonadota</taxon>
        <taxon>Betaproteobacteria</taxon>
        <taxon>Burkholderiales</taxon>
        <taxon>Alcaligenaceae</taxon>
        <taxon>Taylorella</taxon>
    </lineage>
</organism>
<feature type="chain" id="PRO_5024998342" description="Imelysin-like domain-containing protein" evidence="3">
    <location>
        <begin position="24"/>
        <end position="341"/>
    </location>
</feature>
<evidence type="ECO:0000259" key="4">
    <source>
        <dbReference type="Pfam" id="PF09375"/>
    </source>
</evidence>
<dbReference type="EMBL" id="CP002456">
    <property type="protein sequence ID" value="ADU91410.1"/>
    <property type="molecule type" value="Genomic_DNA"/>
</dbReference>
<evidence type="ECO:0000256" key="3">
    <source>
        <dbReference type="SAM" id="SignalP"/>
    </source>
</evidence>
<evidence type="ECO:0000313" key="6">
    <source>
        <dbReference type="Proteomes" id="UP000007472"/>
    </source>
</evidence>
<accession>A0A654KG82</accession>
<dbReference type="GO" id="GO:0030313">
    <property type="term" value="C:cell envelope"/>
    <property type="evidence" value="ECO:0007669"/>
    <property type="project" value="UniProtKB-SubCell"/>
</dbReference>
<comment type="subcellular location">
    <subcellularLocation>
        <location evidence="1">Cell envelope</location>
    </subcellularLocation>
</comment>
<sequence>MKVLNKFVSVFVSSLLLSGIASAQDNPEFKPELESIYDNIILKNASIASQNCRQLEEKIKLKVQDPTNTDYADKFLAFVNSWRAVQTDYILGDLSEDYLDHPNLIDTFHNGKEDFVAVLKRALEGDTAADKALFKNSTKSLNSLEYVLYGDSVISTRDLEFAQVMVASICKRVDDIEQGYKEAKSTYLENPNKSLASLVNALSTSIFTTKEWRIGDPAGLTRKYLDKPDHNRSEMPYSSINFRSLKAVYKAQKELLDPNSEHKNLFHILDKFKVKKVGEEINETLNQVIAKLDPISSDFDLFKPETIKPIYELSNKLYKLYYVSLISELPVVAKVMDADGD</sequence>
<name>A0A654KG82_TAYEM</name>
<keyword evidence="2 3" id="KW-0732">Signal</keyword>
<dbReference type="InterPro" id="IPR038352">
    <property type="entry name" value="Imelysin_sf"/>
</dbReference>
<dbReference type="Pfam" id="PF09375">
    <property type="entry name" value="Peptidase_M75"/>
    <property type="match status" value="1"/>
</dbReference>
<evidence type="ECO:0000256" key="1">
    <source>
        <dbReference type="ARBA" id="ARBA00004196"/>
    </source>
</evidence>
<evidence type="ECO:0000256" key="2">
    <source>
        <dbReference type="ARBA" id="ARBA00022729"/>
    </source>
</evidence>
<dbReference type="AlphaFoldDB" id="A0A654KG82"/>
<gene>
    <name evidence="5" type="ordered locus">TEQUI_0467</name>
</gene>
<protein>
    <recommendedName>
        <fullName evidence="4">Imelysin-like domain-containing protein</fullName>
    </recommendedName>
</protein>
<dbReference type="KEGG" id="teq:TEQUI_0467"/>
<reference evidence="5 6" key="1">
    <citation type="journal article" date="2011" name="J. Bacteriol.">
        <title>Genome sequence of Taylorella equigenitalis MCE9, the causative agent of contagious equine metritis.</title>
        <authorList>
            <person name="Hebert L."/>
            <person name="Moumen B."/>
            <person name="Duquesne F."/>
            <person name="Breuil M.F."/>
            <person name="Laugier C."/>
            <person name="Batto J.M."/>
            <person name="Renault P."/>
            <person name="Petry S."/>
        </authorList>
    </citation>
    <scope>NUCLEOTIDE SEQUENCE [LARGE SCALE GENOMIC DNA]</scope>
    <source>
        <strain evidence="5 6">MCE9</strain>
    </source>
</reference>